<comment type="caution">
    <text evidence="13">The sequence shown here is derived from an EMBL/GenBank/DDBJ whole genome shotgun (WGS) entry which is preliminary data.</text>
</comment>
<dbReference type="Proteomes" id="UP000664052">
    <property type="component" value="Unassembled WGS sequence"/>
</dbReference>
<keyword evidence="10" id="KW-0175">Coiled coil</keyword>
<comment type="function">
    <text evidence="1 9">May be involved in recombinational repair of damaged DNA.</text>
</comment>
<dbReference type="InterPro" id="IPR003593">
    <property type="entry name" value="AAA+_ATPase"/>
</dbReference>
<evidence type="ECO:0000256" key="1">
    <source>
        <dbReference type="ARBA" id="ARBA00003618"/>
    </source>
</evidence>
<keyword evidence="14" id="KW-1185">Reference proteome</keyword>
<evidence type="ECO:0000256" key="11">
    <source>
        <dbReference type="SAM" id="MobiDB-lite"/>
    </source>
</evidence>
<dbReference type="EMBL" id="JAFIMU010000008">
    <property type="protein sequence ID" value="MBN8231160.1"/>
    <property type="molecule type" value="Genomic_DNA"/>
</dbReference>
<evidence type="ECO:0000256" key="7">
    <source>
        <dbReference type="ARBA" id="ARBA00023204"/>
    </source>
</evidence>
<evidence type="ECO:0000313" key="13">
    <source>
        <dbReference type="EMBL" id="MBN8231160.1"/>
    </source>
</evidence>
<dbReference type="NCBIfam" id="TIGR00634">
    <property type="entry name" value="recN"/>
    <property type="match status" value="1"/>
</dbReference>
<dbReference type="PIRSF" id="PIRSF003128">
    <property type="entry name" value="RecN"/>
    <property type="match status" value="1"/>
</dbReference>
<evidence type="ECO:0000256" key="6">
    <source>
        <dbReference type="ARBA" id="ARBA00022840"/>
    </source>
</evidence>
<protein>
    <recommendedName>
        <fullName evidence="3 9">DNA repair protein RecN</fullName>
    </recommendedName>
    <alternativeName>
        <fullName evidence="8 9">Recombination protein N</fullName>
    </alternativeName>
</protein>
<evidence type="ECO:0000256" key="3">
    <source>
        <dbReference type="ARBA" id="ARBA00021315"/>
    </source>
</evidence>
<dbReference type="RefSeq" id="WP_207055392.1">
    <property type="nucleotide sequence ID" value="NZ_JAFIMU010000008.1"/>
</dbReference>
<feature type="coiled-coil region" evidence="10">
    <location>
        <begin position="317"/>
        <end position="361"/>
    </location>
</feature>
<evidence type="ECO:0000256" key="9">
    <source>
        <dbReference type="PIRNR" id="PIRNR003128"/>
    </source>
</evidence>
<evidence type="ECO:0000256" key="10">
    <source>
        <dbReference type="SAM" id="Coils"/>
    </source>
</evidence>
<dbReference type="Gene3D" id="3.40.50.300">
    <property type="entry name" value="P-loop containing nucleotide triphosphate hydrolases"/>
    <property type="match status" value="2"/>
</dbReference>
<comment type="similarity">
    <text evidence="2 9">Belongs to the RecN family.</text>
</comment>
<evidence type="ECO:0000256" key="8">
    <source>
        <dbReference type="ARBA" id="ARBA00033408"/>
    </source>
</evidence>
<feature type="domain" description="AAA+ ATPase" evidence="12">
    <location>
        <begin position="21"/>
        <end position="506"/>
    </location>
</feature>
<proteinExistence type="inferred from homology"/>
<dbReference type="SMART" id="SM00382">
    <property type="entry name" value="AAA"/>
    <property type="match status" value="1"/>
</dbReference>
<dbReference type="CDD" id="cd03241">
    <property type="entry name" value="ABC_RecN"/>
    <property type="match status" value="2"/>
</dbReference>
<dbReference type="InterPro" id="IPR027417">
    <property type="entry name" value="P-loop_NTPase"/>
</dbReference>
<reference evidence="13 14" key="1">
    <citation type="submission" date="2021-02" db="EMBL/GenBank/DDBJ databases">
        <title>De Novo genome assembly of isolated myxobacteria.</title>
        <authorList>
            <person name="Stevens D.C."/>
        </authorList>
    </citation>
    <scope>NUCLEOTIDE SEQUENCE [LARGE SCALE GENOMIC DNA]</scope>
    <source>
        <strain evidence="13 14">ATCC 29039</strain>
    </source>
</reference>
<sequence>MLLGLRITNVAVIEEVEVAFGAGLTVLTGETGAGKSILVDALGLLLGGRADADVIRAGCEDAAVEGVFARTPVLASRLEELGLPDLGEEVLVRRVLGRTGRGKVYVNGALVTLGVLGKLTRGAVDIAGQHEHVSLFDSGLHRVLLDKYGGLEEALAAYGREWANLREVDSRMDALGGDDAKVRERAEFLRFQLDEITRLDPESGEDVKLDAERRRLGSAQKLKRQGAEAELLVSGEAPSAVEIVGRALGLVHEGVKCDATLAPVAQSLSTALSELEEAARLLNRYVEGLESDPGRLGEVEERLDALKRLCRKHGTTLDGVLKKRDELETELGTLENRREILEELNQERKRVEERARKAALSLSRSRKSSAGAFSQQVREGLGGLAMGKAAFEVRVTAGEMLNPYGLDEVEFFFSANPGEPARPLAKVASGGEASRLLLALKRALADSDACGCYILDEADAGVSGAIADVVGRMIREVSSHRQVLCITHLPQVAAYADAHLLIKKSVKGERTVSQVLPLEAGAERTQELARMMSGVEVTREALGAAEALVRSAHRATPRARRESGPEGNSPRGRLRRTA</sequence>
<evidence type="ECO:0000256" key="5">
    <source>
        <dbReference type="ARBA" id="ARBA00022763"/>
    </source>
</evidence>
<evidence type="ECO:0000313" key="14">
    <source>
        <dbReference type="Proteomes" id="UP000664052"/>
    </source>
</evidence>
<evidence type="ECO:0000256" key="4">
    <source>
        <dbReference type="ARBA" id="ARBA00022741"/>
    </source>
</evidence>
<dbReference type="PANTHER" id="PTHR11059:SF0">
    <property type="entry name" value="DNA REPAIR PROTEIN RECN"/>
    <property type="match status" value="1"/>
</dbReference>
<gene>
    <name evidence="13" type="primary">recN</name>
    <name evidence="13" type="ORF">JYK02_26935</name>
</gene>
<accession>A0ABS3DIN6</accession>
<dbReference type="PANTHER" id="PTHR11059">
    <property type="entry name" value="DNA REPAIR PROTEIN RECN"/>
    <property type="match status" value="1"/>
</dbReference>
<evidence type="ECO:0000259" key="12">
    <source>
        <dbReference type="SMART" id="SM00382"/>
    </source>
</evidence>
<keyword evidence="7 9" id="KW-0234">DNA repair</keyword>
<feature type="region of interest" description="Disordered" evidence="11">
    <location>
        <begin position="549"/>
        <end position="578"/>
    </location>
</feature>
<evidence type="ECO:0000256" key="2">
    <source>
        <dbReference type="ARBA" id="ARBA00009441"/>
    </source>
</evidence>
<organism evidence="13 14">
    <name type="scientific">Corallococcus macrosporus</name>
    <dbReference type="NCBI Taxonomy" id="35"/>
    <lineage>
        <taxon>Bacteria</taxon>
        <taxon>Pseudomonadati</taxon>
        <taxon>Myxococcota</taxon>
        <taxon>Myxococcia</taxon>
        <taxon>Myxococcales</taxon>
        <taxon>Cystobacterineae</taxon>
        <taxon>Myxococcaceae</taxon>
        <taxon>Corallococcus</taxon>
    </lineage>
</organism>
<dbReference type="Pfam" id="PF02463">
    <property type="entry name" value="SMC_N"/>
    <property type="match status" value="1"/>
</dbReference>
<dbReference type="SUPFAM" id="SSF52540">
    <property type="entry name" value="P-loop containing nucleoside triphosphate hydrolases"/>
    <property type="match status" value="2"/>
</dbReference>
<dbReference type="InterPro" id="IPR003395">
    <property type="entry name" value="RecF/RecN/SMC_N"/>
</dbReference>
<keyword evidence="5 9" id="KW-0227">DNA damage</keyword>
<dbReference type="InterPro" id="IPR004604">
    <property type="entry name" value="DNA_recomb/repair_RecN"/>
</dbReference>
<keyword evidence="6" id="KW-0067">ATP-binding</keyword>
<name>A0ABS3DIN6_9BACT</name>
<keyword evidence="4" id="KW-0547">Nucleotide-binding</keyword>